<dbReference type="GO" id="GO:0042802">
    <property type="term" value="F:identical protein binding"/>
    <property type="evidence" value="ECO:0007669"/>
    <property type="project" value="TreeGrafter"/>
</dbReference>
<dbReference type="EC" id="2.6.1.-" evidence="8"/>
<evidence type="ECO:0000256" key="2">
    <source>
        <dbReference type="ARBA" id="ARBA00007441"/>
    </source>
</evidence>
<dbReference type="PANTHER" id="PTHR11879:SF22">
    <property type="entry name" value="ASPARTATE AMINOTRANSFERASE, MITOCHONDRIAL"/>
    <property type="match status" value="1"/>
</dbReference>
<comment type="subunit">
    <text evidence="3">Homodimer.</text>
</comment>
<dbReference type="SUPFAM" id="SSF53383">
    <property type="entry name" value="PLP-dependent transferases"/>
    <property type="match status" value="1"/>
</dbReference>
<evidence type="ECO:0000259" key="7">
    <source>
        <dbReference type="Pfam" id="PF00155"/>
    </source>
</evidence>
<dbReference type="AlphaFoldDB" id="A0A4P2QD77"/>
<protein>
    <submittedName>
        <fullName evidence="8">Aminotransferase</fullName>
        <ecNumber evidence="8">2.6.1.-</ecNumber>
    </submittedName>
</protein>
<evidence type="ECO:0000313" key="9">
    <source>
        <dbReference type="Proteomes" id="UP000295781"/>
    </source>
</evidence>
<organism evidence="8 9">
    <name type="scientific">Sorangium cellulosum</name>
    <name type="common">Polyangium cellulosum</name>
    <dbReference type="NCBI Taxonomy" id="56"/>
    <lineage>
        <taxon>Bacteria</taxon>
        <taxon>Pseudomonadati</taxon>
        <taxon>Myxococcota</taxon>
        <taxon>Polyangia</taxon>
        <taxon>Polyangiales</taxon>
        <taxon>Polyangiaceae</taxon>
        <taxon>Sorangium</taxon>
    </lineage>
</organism>
<evidence type="ECO:0000313" key="8">
    <source>
        <dbReference type="EMBL" id="AUX27306.1"/>
    </source>
</evidence>
<gene>
    <name evidence="8" type="ORF">SOCEGT47_078930</name>
</gene>
<dbReference type="Gene3D" id="3.90.1150.10">
    <property type="entry name" value="Aspartate Aminotransferase, domain 1"/>
    <property type="match status" value="1"/>
</dbReference>
<dbReference type="GO" id="GO:0030170">
    <property type="term" value="F:pyridoxal phosphate binding"/>
    <property type="evidence" value="ECO:0007669"/>
    <property type="project" value="InterPro"/>
</dbReference>
<dbReference type="EMBL" id="CP012670">
    <property type="protein sequence ID" value="AUX27306.1"/>
    <property type="molecule type" value="Genomic_DNA"/>
</dbReference>
<evidence type="ECO:0000256" key="3">
    <source>
        <dbReference type="ARBA" id="ARBA00011738"/>
    </source>
</evidence>
<dbReference type="InterPro" id="IPR015424">
    <property type="entry name" value="PyrdxlP-dep_Trfase"/>
</dbReference>
<dbReference type="InterPro" id="IPR000796">
    <property type="entry name" value="Asp_trans"/>
</dbReference>
<dbReference type="GO" id="GO:0008483">
    <property type="term" value="F:transaminase activity"/>
    <property type="evidence" value="ECO:0007669"/>
    <property type="project" value="UniProtKB-KW"/>
</dbReference>
<comment type="cofactor">
    <cofactor evidence="1">
        <name>pyridoxal 5'-phosphate</name>
        <dbReference type="ChEBI" id="CHEBI:597326"/>
    </cofactor>
</comment>
<comment type="similarity">
    <text evidence="2">Belongs to the class-I pyridoxal-phosphate-dependent aminotransferase family.</text>
</comment>
<reference evidence="8 9" key="1">
    <citation type="submission" date="2015-09" db="EMBL/GenBank/DDBJ databases">
        <title>Sorangium comparison.</title>
        <authorList>
            <person name="Zaburannyi N."/>
            <person name="Bunk B."/>
            <person name="Overmann J."/>
            <person name="Mueller R."/>
        </authorList>
    </citation>
    <scope>NUCLEOTIDE SEQUENCE [LARGE SCALE GENOMIC DNA]</scope>
    <source>
        <strain evidence="8 9">So ceGT47</strain>
    </source>
</reference>
<dbReference type="CDD" id="cd00609">
    <property type="entry name" value="AAT_like"/>
    <property type="match status" value="1"/>
</dbReference>
<dbReference type="RefSeq" id="WP_165373577.1">
    <property type="nucleotide sequence ID" value="NZ_CP012670.1"/>
</dbReference>
<proteinExistence type="inferred from homology"/>
<evidence type="ECO:0000256" key="1">
    <source>
        <dbReference type="ARBA" id="ARBA00001933"/>
    </source>
</evidence>
<dbReference type="InterPro" id="IPR004839">
    <property type="entry name" value="Aminotransferase_I/II_large"/>
</dbReference>
<accession>A0A4P2QD77</accession>
<dbReference type="PANTHER" id="PTHR11879">
    <property type="entry name" value="ASPARTATE AMINOTRANSFERASE"/>
    <property type="match status" value="1"/>
</dbReference>
<feature type="domain" description="Aminotransferase class I/classII large" evidence="7">
    <location>
        <begin position="34"/>
        <end position="406"/>
    </location>
</feature>
<dbReference type="InterPro" id="IPR015422">
    <property type="entry name" value="PyrdxlP-dep_Trfase_small"/>
</dbReference>
<sequence>MDFLIPSRADRPGNDPIFTLNAEASERAAAGESVVNATIGVLLDDRGELAVMSGVAEALRELPASVMAGYAPIAGPPEFLRGVVADVLGQRPAAAWAAAVATPGGSGAVRLAIADFLEPQQTALTTSYYWAPYRTFTDELDRGLTTFRMFDEHGRLDTVDLERKLQGLVEAQGRGMLILNSPCHNPTGYSFDEEEWARIAEIVDRVGEAGGAAGERAPITVVLDVAYTHYSAAGLDSCLDPLLRLAGKAMLLVTWSASKAFTQYGLRVGALLAIHPDDEERRRIQNALNYSCRGTWSNCNAGGMAAIARALTEPSLRARTEKERAALKALLDRRVALWNELASARKLRYPRYDGGFFITVFCDDAQAAASRLKQEGVFVVPIAAGALRVALCAVAERDIPRLVDAIARQIAN</sequence>
<keyword evidence="6" id="KW-0663">Pyridoxal phosphate</keyword>
<dbReference type="Pfam" id="PF00155">
    <property type="entry name" value="Aminotran_1_2"/>
    <property type="match status" value="1"/>
</dbReference>
<dbReference type="Proteomes" id="UP000295781">
    <property type="component" value="Chromosome"/>
</dbReference>
<evidence type="ECO:0000256" key="4">
    <source>
        <dbReference type="ARBA" id="ARBA00022576"/>
    </source>
</evidence>
<dbReference type="Gene3D" id="3.40.640.10">
    <property type="entry name" value="Type I PLP-dependent aspartate aminotransferase-like (Major domain)"/>
    <property type="match status" value="1"/>
</dbReference>
<keyword evidence="5 8" id="KW-0808">Transferase</keyword>
<name>A0A4P2QD77_SORCE</name>
<keyword evidence="4 8" id="KW-0032">Aminotransferase</keyword>
<dbReference type="InterPro" id="IPR015421">
    <property type="entry name" value="PyrdxlP-dep_Trfase_major"/>
</dbReference>
<evidence type="ECO:0000256" key="5">
    <source>
        <dbReference type="ARBA" id="ARBA00022679"/>
    </source>
</evidence>
<dbReference type="GO" id="GO:0006520">
    <property type="term" value="P:amino acid metabolic process"/>
    <property type="evidence" value="ECO:0007669"/>
    <property type="project" value="InterPro"/>
</dbReference>
<evidence type="ECO:0000256" key="6">
    <source>
        <dbReference type="ARBA" id="ARBA00022898"/>
    </source>
</evidence>